<feature type="compositionally biased region" description="Low complexity" evidence="1">
    <location>
        <begin position="109"/>
        <end position="120"/>
    </location>
</feature>
<name>A0A5B7H4Y3_PORTR</name>
<accession>A0A5B7H4Y3</accession>
<keyword evidence="3" id="KW-1185">Reference proteome</keyword>
<sequence length="153" mass="17760">MVPKGLNPGAILEYTDYSASLTLCSSVPSTSQRPPRHHLAKHVTRLATPRRTGSKERSEEVEIEVEVDDDEKEEEEEEDDDDDDDDDDDEDDDNDEKKMKKEKKKSKKNNNNNNNDNNNNNKHKKRESTDIRAWVRVRRGTDENTQMKTYTPI</sequence>
<feature type="compositionally biased region" description="Polar residues" evidence="1">
    <location>
        <begin position="143"/>
        <end position="153"/>
    </location>
</feature>
<evidence type="ECO:0000256" key="1">
    <source>
        <dbReference type="SAM" id="MobiDB-lite"/>
    </source>
</evidence>
<comment type="caution">
    <text evidence="2">The sequence shown here is derived from an EMBL/GenBank/DDBJ whole genome shotgun (WGS) entry which is preliminary data.</text>
</comment>
<dbReference type="Proteomes" id="UP000324222">
    <property type="component" value="Unassembled WGS sequence"/>
</dbReference>
<gene>
    <name evidence="2" type="ORF">E2C01_058723</name>
</gene>
<feature type="compositionally biased region" description="Acidic residues" evidence="1">
    <location>
        <begin position="61"/>
        <end position="94"/>
    </location>
</feature>
<dbReference type="AlphaFoldDB" id="A0A5B7H4Y3"/>
<feature type="compositionally biased region" description="Basic residues" evidence="1">
    <location>
        <begin position="34"/>
        <end position="44"/>
    </location>
</feature>
<reference evidence="2 3" key="1">
    <citation type="submission" date="2019-05" db="EMBL/GenBank/DDBJ databases">
        <title>Another draft genome of Portunus trituberculatus and its Hox gene families provides insights of decapod evolution.</title>
        <authorList>
            <person name="Jeong J.-H."/>
            <person name="Song I."/>
            <person name="Kim S."/>
            <person name="Choi T."/>
            <person name="Kim D."/>
            <person name="Ryu S."/>
            <person name="Kim W."/>
        </authorList>
    </citation>
    <scope>NUCLEOTIDE SEQUENCE [LARGE SCALE GENOMIC DNA]</scope>
    <source>
        <tissue evidence="2">Muscle</tissue>
    </source>
</reference>
<proteinExistence type="predicted"/>
<evidence type="ECO:0000313" key="2">
    <source>
        <dbReference type="EMBL" id="MPC64605.1"/>
    </source>
</evidence>
<feature type="region of interest" description="Disordered" evidence="1">
    <location>
        <begin position="25"/>
        <end position="153"/>
    </location>
</feature>
<protein>
    <submittedName>
        <fullName evidence="2">Uncharacterized protein</fullName>
    </submittedName>
</protein>
<evidence type="ECO:0000313" key="3">
    <source>
        <dbReference type="Proteomes" id="UP000324222"/>
    </source>
</evidence>
<dbReference type="EMBL" id="VSRR010022300">
    <property type="protein sequence ID" value="MPC64605.1"/>
    <property type="molecule type" value="Genomic_DNA"/>
</dbReference>
<organism evidence="2 3">
    <name type="scientific">Portunus trituberculatus</name>
    <name type="common">Swimming crab</name>
    <name type="synonym">Neptunus trituberculatus</name>
    <dbReference type="NCBI Taxonomy" id="210409"/>
    <lineage>
        <taxon>Eukaryota</taxon>
        <taxon>Metazoa</taxon>
        <taxon>Ecdysozoa</taxon>
        <taxon>Arthropoda</taxon>
        <taxon>Crustacea</taxon>
        <taxon>Multicrustacea</taxon>
        <taxon>Malacostraca</taxon>
        <taxon>Eumalacostraca</taxon>
        <taxon>Eucarida</taxon>
        <taxon>Decapoda</taxon>
        <taxon>Pleocyemata</taxon>
        <taxon>Brachyura</taxon>
        <taxon>Eubrachyura</taxon>
        <taxon>Portunoidea</taxon>
        <taxon>Portunidae</taxon>
        <taxon>Portuninae</taxon>
        <taxon>Portunus</taxon>
    </lineage>
</organism>